<proteinExistence type="predicted"/>
<gene>
    <name evidence="1" type="ORF">CFP56_023606</name>
</gene>
<comment type="caution">
    <text evidence="1">The sequence shown here is derived from an EMBL/GenBank/DDBJ whole genome shotgun (WGS) entry which is preliminary data.</text>
</comment>
<dbReference type="AlphaFoldDB" id="A0AAW0K7Q0"/>
<organism evidence="1 2">
    <name type="scientific">Quercus suber</name>
    <name type="common">Cork oak</name>
    <dbReference type="NCBI Taxonomy" id="58331"/>
    <lineage>
        <taxon>Eukaryota</taxon>
        <taxon>Viridiplantae</taxon>
        <taxon>Streptophyta</taxon>
        <taxon>Embryophyta</taxon>
        <taxon>Tracheophyta</taxon>
        <taxon>Spermatophyta</taxon>
        <taxon>Magnoliopsida</taxon>
        <taxon>eudicotyledons</taxon>
        <taxon>Gunneridae</taxon>
        <taxon>Pentapetalae</taxon>
        <taxon>rosids</taxon>
        <taxon>fabids</taxon>
        <taxon>Fagales</taxon>
        <taxon>Fagaceae</taxon>
        <taxon>Quercus</taxon>
    </lineage>
</organism>
<reference evidence="1 2" key="1">
    <citation type="journal article" date="2018" name="Sci. Data">
        <title>The draft genome sequence of cork oak.</title>
        <authorList>
            <person name="Ramos A.M."/>
            <person name="Usie A."/>
            <person name="Barbosa P."/>
            <person name="Barros P.M."/>
            <person name="Capote T."/>
            <person name="Chaves I."/>
            <person name="Simoes F."/>
            <person name="Abreu I."/>
            <person name="Carrasquinho I."/>
            <person name="Faro C."/>
            <person name="Guimaraes J.B."/>
            <person name="Mendonca D."/>
            <person name="Nobrega F."/>
            <person name="Rodrigues L."/>
            <person name="Saibo N.J.M."/>
            <person name="Varela M.C."/>
            <person name="Egas C."/>
            <person name="Matos J."/>
            <person name="Miguel C.M."/>
            <person name="Oliveira M.M."/>
            <person name="Ricardo C.P."/>
            <person name="Goncalves S."/>
        </authorList>
    </citation>
    <scope>NUCLEOTIDE SEQUENCE [LARGE SCALE GENOMIC DNA]</scope>
    <source>
        <strain evidence="2">cv. HL8</strain>
    </source>
</reference>
<evidence type="ECO:0000313" key="1">
    <source>
        <dbReference type="EMBL" id="KAK7835187.1"/>
    </source>
</evidence>
<accession>A0AAW0K7Q0</accession>
<keyword evidence="2" id="KW-1185">Reference proteome</keyword>
<sequence>MYRCRCSSFDNKTAQISTIVTHAAIDLQLKLGPTTPPPKADAFDLRRWTVSLISHYRLTVSLSSHLNMANLLVFITQNLDGFCFKRYPLQLTRTQICRAQLGHPTTGYSHTKFLNAHEGSVKDSVIGEEFKYSRDSPSLEALEQQETWKGFNMILRKNMSIILKIFGQRGGSCQMILICFALRSCHRSSMCFVFNSVRIHL</sequence>
<dbReference type="EMBL" id="PKMF04000374">
    <property type="protein sequence ID" value="KAK7835187.1"/>
    <property type="molecule type" value="Genomic_DNA"/>
</dbReference>
<name>A0AAW0K7Q0_QUESU</name>
<evidence type="ECO:0000313" key="2">
    <source>
        <dbReference type="Proteomes" id="UP000237347"/>
    </source>
</evidence>
<dbReference type="Proteomes" id="UP000237347">
    <property type="component" value="Unassembled WGS sequence"/>
</dbReference>
<protein>
    <submittedName>
        <fullName evidence="1">Uncharacterized protein</fullName>
    </submittedName>
</protein>